<feature type="transmembrane region" description="Helical" evidence="1">
    <location>
        <begin position="50"/>
        <end position="70"/>
    </location>
</feature>
<evidence type="ECO:0008006" key="3">
    <source>
        <dbReference type="Google" id="ProtNLM"/>
    </source>
</evidence>
<reference evidence="2" key="1">
    <citation type="journal article" date="2020" name="Nature">
        <title>Giant virus diversity and host interactions through global metagenomics.</title>
        <authorList>
            <person name="Schulz F."/>
            <person name="Roux S."/>
            <person name="Paez-Espino D."/>
            <person name="Jungbluth S."/>
            <person name="Walsh D.A."/>
            <person name="Denef V.J."/>
            <person name="McMahon K.D."/>
            <person name="Konstantinidis K.T."/>
            <person name="Eloe-Fadrosh E.A."/>
            <person name="Kyrpides N.C."/>
            <person name="Woyke T."/>
        </authorList>
    </citation>
    <scope>NUCLEOTIDE SEQUENCE</scope>
    <source>
        <strain evidence="2">GVMAG-M-3300023174-129</strain>
    </source>
</reference>
<evidence type="ECO:0000256" key="1">
    <source>
        <dbReference type="SAM" id="Phobius"/>
    </source>
</evidence>
<dbReference type="AlphaFoldDB" id="A0A6C0D501"/>
<protein>
    <recommendedName>
        <fullName evidence="3">SMODS and SLOG-associating 2TM effector domain-containing protein</fullName>
    </recommendedName>
</protein>
<name>A0A6C0D501_9ZZZZ</name>
<keyword evidence="1" id="KW-1133">Transmembrane helix</keyword>
<dbReference type="NCBIfam" id="NF033632">
    <property type="entry name" value="SLATT_4"/>
    <property type="match status" value="1"/>
</dbReference>
<dbReference type="EMBL" id="MN739541">
    <property type="protein sequence ID" value="QHT12116.1"/>
    <property type="molecule type" value="Genomic_DNA"/>
</dbReference>
<organism evidence="2">
    <name type="scientific">viral metagenome</name>
    <dbReference type="NCBI Taxonomy" id="1070528"/>
    <lineage>
        <taxon>unclassified sequences</taxon>
        <taxon>metagenomes</taxon>
        <taxon>organismal metagenomes</taxon>
    </lineage>
</organism>
<feature type="transmembrane region" description="Helical" evidence="1">
    <location>
        <begin position="82"/>
        <end position="102"/>
    </location>
</feature>
<keyword evidence="1" id="KW-0812">Transmembrane</keyword>
<keyword evidence="1" id="KW-0472">Membrane</keyword>
<proteinExistence type="predicted"/>
<sequence length="263" mass="29528">MVETLKIDLSGNTGEGWTQENKALLETWAAKAASYRWLHRRTSSKLSKKSQLLTIIIAILSYFSGGSILGSTNLDNSWFKYLIGYAAVFGGILTNINGLLAWKELADKHKVISTKYSSFERSITSMLAISERQRANAVVFINLKMKEMDQLISDAPNIPSKVVKEYEDRKSKKKLTDFWIVFYYLCCSNKRLLKILTNIEGEEDDDTSSTGDASIVSSSKLPKKNQPILSSIKVEPVEEMILHENPIVKKTKAIAVARQLTVN</sequence>
<accession>A0A6C0D501</accession>
<evidence type="ECO:0000313" key="2">
    <source>
        <dbReference type="EMBL" id="QHT12116.1"/>
    </source>
</evidence>